<evidence type="ECO:0000313" key="2">
    <source>
        <dbReference type="EMBL" id="SJK97247.1"/>
    </source>
</evidence>
<evidence type="ECO:0000313" key="3">
    <source>
        <dbReference type="Proteomes" id="UP000219338"/>
    </source>
</evidence>
<dbReference type="OrthoDB" id="2913041at2759"/>
<sequence>MKGFTIASSLSSFTSSFFPTSTRPTSPSANDQSVKSNGKDFIPPESRRFRRRFTDPLPTHIAPPARGLSSKSYAELPSLSPSRTTRTPSPTPAKSSKRFWTRETTIKEPTFHVHESRCLQEISDCLYVAFEEDTASFGGVRGKVEELTTPNGDKFTHIVRITPRAFPAPASDHYYDENTSTSVLDLSLPPRMHPSYLTEMQRICSEMDIFMNGGLLSEPGPTRAESDDNVSGLSVKQFTAARDFIFSALYHSKRSRLSSNVLITVPRDCRADAISVAMVYLGYANGSGVREILRAFDVEENVNFVWRSVVSTRGLVAVKAAVAKR</sequence>
<name>A0A284QL99_ARMOS</name>
<protein>
    <submittedName>
        <fullName evidence="2">Uncharacterized protein</fullName>
    </submittedName>
</protein>
<dbReference type="EMBL" id="FUEG01000001">
    <property type="protein sequence ID" value="SJK97247.1"/>
    <property type="molecule type" value="Genomic_DNA"/>
</dbReference>
<dbReference type="AlphaFoldDB" id="A0A284QL99"/>
<organism evidence="2 3">
    <name type="scientific">Armillaria ostoyae</name>
    <name type="common">Armillaria root rot fungus</name>
    <dbReference type="NCBI Taxonomy" id="47428"/>
    <lineage>
        <taxon>Eukaryota</taxon>
        <taxon>Fungi</taxon>
        <taxon>Dikarya</taxon>
        <taxon>Basidiomycota</taxon>
        <taxon>Agaricomycotina</taxon>
        <taxon>Agaricomycetes</taxon>
        <taxon>Agaricomycetidae</taxon>
        <taxon>Agaricales</taxon>
        <taxon>Marasmiineae</taxon>
        <taxon>Physalacriaceae</taxon>
        <taxon>Armillaria</taxon>
    </lineage>
</organism>
<dbReference type="Proteomes" id="UP000219338">
    <property type="component" value="Unassembled WGS sequence"/>
</dbReference>
<dbReference type="OMA" id="RICSEMD"/>
<reference evidence="3" key="1">
    <citation type="journal article" date="2017" name="Nat. Ecol. Evol.">
        <title>Genome expansion and lineage-specific genetic innovations in the forest pathogenic fungi Armillaria.</title>
        <authorList>
            <person name="Sipos G."/>
            <person name="Prasanna A.N."/>
            <person name="Walter M.C."/>
            <person name="O'Connor E."/>
            <person name="Balint B."/>
            <person name="Krizsan K."/>
            <person name="Kiss B."/>
            <person name="Hess J."/>
            <person name="Varga T."/>
            <person name="Slot J."/>
            <person name="Riley R."/>
            <person name="Boka B."/>
            <person name="Rigling D."/>
            <person name="Barry K."/>
            <person name="Lee J."/>
            <person name="Mihaltcheva S."/>
            <person name="LaButti K."/>
            <person name="Lipzen A."/>
            <person name="Waldron R."/>
            <person name="Moloney N.M."/>
            <person name="Sperisen C."/>
            <person name="Kredics L."/>
            <person name="Vagvoelgyi C."/>
            <person name="Patrignani A."/>
            <person name="Fitzpatrick D."/>
            <person name="Nagy I."/>
            <person name="Doyle S."/>
            <person name="Anderson J.B."/>
            <person name="Grigoriev I.V."/>
            <person name="Gueldener U."/>
            <person name="Muensterkoetter M."/>
            <person name="Nagy L.G."/>
        </authorList>
    </citation>
    <scope>NUCLEOTIDE SEQUENCE [LARGE SCALE GENOMIC DNA]</scope>
    <source>
        <strain evidence="3">C18/9</strain>
    </source>
</reference>
<feature type="region of interest" description="Disordered" evidence="1">
    <location>
        <begin position="14"/>
        <end position="97"/>
    </location>
</feature>
<feature type="compositionally biased region" description="Low complexity" evidence="1">
    <location>
        <begin position="76"/>
        <end position="88"/>
    </location>
</feature>
<keyword evidence="3" id="KW-1185">Reference proteome</keyword>
<proteinExistence type="predicted"/>
<feature type="compositionally biased region" description="Low complexity" evidence="1">
    <location>
        <begin position="14"/>
        <end position="28"/>
    </location>
</feature>
<evidence type="ECO:0000256" key="1">
    <source>
        <dbReference type="SAM" id="MobiDB-lite"/>
    </source>
</evidence>
<gene>
    <name evidence="2" type="ORF">ARMOST_00498</name>
</gene>
<accession>A0A284QL99</accession>